<dbReference type="PROSITE" id="PS51257">
    <property type="entry name" value="PROKAR_LIPOPROTEIN"/>
    <property type="match status" value="1"/>
</dbReference>
<accession>A0ABW4R6Z0</accession>
<evidence type="ECO:0000313" key="1">
    <source>
        <dbReference type="EMBL" id="MFD1881992.1"/>
    </source>
</evidence>
<comment type="caution">
    <text evidence="1">The sequence shown here is derived from an EMBL/GenBank/DDBJ whole genome shotgun (WGS) entry which is preliminary data.</text>
</comment>
<dbReference type="Proteomes" id="UP001597213">
    <property type="component" value="Unassembled WGS sequence"/>
</dbReference>
<protein>
    <recommendedName>
        <fullName evidence="3">Lipoprotein</fullName>
    </recommendedName>
</protein>
<sequence>MRGPALIILAALALAGCNQQTPQLRMGGESLLTDAEIRSCVDSMGGGGNFDIAVSSRPLQVPTAVVTGKDARSAARVPAVQACVTQAAQS</sequence>
<dbReference type="RefSeq" id="WP_379142293.1">
    <property type="nucleotide sequence ID" value="NZ_JBHUEN010000022.1"/>
</dbReference>
<gene>
    <name evidence="1" type="ORF">ACFSCT_09710</name>
</gene>
<reference evidence="2" key="1">
    <citation type="journal article" date="2019" name="Int. J. Syst. Evol. Microbiol.">
        <title>The Global Catalogue of Microorganisms (GCM) 10K type strain sequencing project: providing services to taxonomists for standard genome sequencing and annotation.</title>
        <authorList>
            <consortium name="The Broad Institute Genomics Platform"/>
            <consortium name="The Broad Institute Genome Sequencing Center for Infectious Disease"/>
            <person name="Wu L."/>
            <person name="Ma J."/>
        </authorList>
    </citation>
    <scope>NUCLEOTIDE SEQUENCE [LARGE SCALE GENOMIC DNA]</scope>
    <source>
        <strain evidence="2">CCUG 56029</strain>
    </source>
</reference>
<dbReference type="EMBL" id="JBHUEN010000022">
    <property type="protein sequence ID" value="MFD1881992.1"/>
    <property type="molecule type" value="Genomic_DNA"/>
</dbReference>
<organism evidence="1 2">
    <name type="scientific">Paracoccus pacificus</name>
    <dbReference type="NCBI Taxonomy" id="1463598"/>
    <lineage>
        <taxon>Bacteria</taxon>
        <taxon>Pseudomonadati</taxon>
        <taxon>Pseudomonadota</taxon>
        <taxon>Alphaproteobacteria</taxon>
        <taxon>Rhodobacterales</taxon>
        <taxon>Paracoccaceae</taxon>
        <taxon>Paracoccus</taxon>
    </lineage>
</organism>
<evidence type="ECO:0000313" key="2">
    <source>
        <dbReference type="Proteomes" id="UP001597213"/>
    </source>
</evidence>
<name>A0ABW4R6Z0_9RHOB</name>
<evidence type="ECO:0008006" key="3">
    <source>
        <dbReference type="Google" id="ProtNLM"/>
    </source>
</evidence>
<keyword evidence="2" id="KW-1185">Reference proteome</keyword>
<proteinExistence type="predicted"/>